<proteinExistence type="predicted"/>
<organism evidence="2 3">
    <name type="scientific">Nocardiopsis mwathae</name>
    <dbReference type="NCBI Taxonomy" id="1472723"/>
    <lineage>
        <taxon>Bacteria</taxon>
        <taxon>Bacillati</taxon>
        <taxon>Actinomycetota</taxon>
        <taxon>Actinomycetes</taxon>
        <taxon>Streptosporangiales</taxon>
        <taxon>Nocardiopsidaceae</taxon>
        <taxon>Nocardiopsis</taxon>
    </lineage>
</organism>
<reference evidence="2 3" key="1">
    <citation type="submission" date="2020-08" db="EMBL/GenBank/DDBJ databases">
        <title>Sequencing the genomes of 1000 actinobacteria strains.</title>
        <authorList>
            <person name="Klenk H.-P."/>
        </authorList>
    </citation>
    <scope>NUCLEOTIDE SEQUENCE [LARGE SCALE GENOMIC DNA]</scope>
    <source>
        <strain evidence="2 3">DSM 46659</strain>
    </source>
</reference>
<dbReference type="RefSeq" id="WP_184075291.1">
    <property type="nucleotide sequence ID" value="NZ_JACHDS010000001.1"/>
</dbReference>
<keyword evidence="3" id="KW-1185">Reference proteome</keyword>
<feature type="region of interest" description="Disordered" evidence="1">
    <location>
        <begin position="1"/>
        <end position="58"/>
    </location>
</feature>
<evidence type="ECO:0000313" key="2">
    <source>
        <dbReference type="EMBL" id="MBB6171963.1"/>
    </source>
</evidence>
<dbReference type="AlphaFoldDB" id="A0A7X0D583"/>
<protein>
    <submittedName>
        <fullName evidence="2">Uncharacterized protein</fullName>
    </submittedName>
</protein>
<evidence type="ECO:0000256" key="1">
    <source>
        <dbReference type="SAM" id="MobiDB-lite"/>
    </source>
</evidence>
<dbReference type="EMBL" id="JACHDS010000001">
    <property type="protein sequence ID" value="MBB6171963.1"/>
    <property type="molecule type" value="Genomic_DNA"/>
</dbReference>
<gene>
    <name evidence="2" type="ORF">HNR23_002023</name>
</gene>
<accession>A0A7X0D583</accession>
<feature type="compositionally biased region" description="Basic and acidic residues" evidence="1">
    <location>
        <begin position="8"/>
        <end position="19"/>
    </location>
</feature>
<comment type="caution">
    <text evidence="2">The sequence shown here is derived from an EMBL/GenBank/DDBJ whole genome shotgun (WGS) entry which is preliminary data.</text>
</comment>
<sequence>MSAPAAHADAEPGEQRSLPESEAMVPADAGPLAETLPLEADSGGVPQGGGEPSTRAASASICQGEIDYPHVSGTKGVTYTINTHLRGRCKAKPSTHNIAGSLYRSRWYGWEHLKSDGVSGAKAKLQLNLNKKCKADTWYKYRASGRFYAKVGKTTWSRSFHNQNPKEIKCKKNARA</sequence>
<name>A0A7X0D583_9ACTN</name>
<dbReference type="Proteomes" id="UP000546642">
    <property type="component" value="Unassembled WGS sequence"/>
</dbReference>
<evidence type="ECO:0000313" key="3">
    <source>
        <dbReference type="Proteomes" id="UP000546642"/>
    </source>
</evidence>